<keyword evidence="1" id="KW-0479">Metal-binding</keyword>
<feature type="region of interest" description="Disordered" evidence="5">
    <location>
        <begin position="61"/>
        <end position="101"/>
    </location>
</feature>
<evidence type="ECO:0000259" key="6">
    <source>
        <dbReference type="PROSITE" id="PS50157"/>
    </source>
</evidence>
<protein>
    <recommendedName>
        <fullName evidence="6">C2H2-type domain-containing protein</fullName>
    </recommendedName>
</protein>
<feature type="compositionally biased region" description="Low complexity" evidence="5">
    <location>
        <begin position="314"/>
        <end position="344"/>
    </location>
</feature>
<dbReference type="GO" id="GO:0000492">
    <property type="term" value="P:box C/D snoRNP assembly"/>
    <property type="evidence" value="ECO:0007669"/>
    <property type="project" value="TreeGrafter"/>
</dbReference>
<evidence type="ECO:0000256" key="5">
    <source>
        <dbReference type="SAM" id="MobiDB-lite"/>
    </source>
</evidence>
<dbReference type="EMBL" id="LJSK01000041">
    <property type="protein sequence ID" value="KPI88773.1"/>
    <property type="molecule type" value="Genomic_DNA"/>
</dbReference>
<evidence type="ECO:0000256" key="4">
    <source>
        <dbReference type="PROSITE-ProRule" id="PRU00042"/>
    </source>
</evidence>
<dbReference type="Proteomes" id="UP000038009">
    <property type="component" value="Unassembled WGS sequence"/>
</dbReference>
<dbReference type="GO" id="GO:0005634">
    <property type="term" value="C:nucleus"/>
    <property type="evidence" value="ECO:0007669"/>
    <property type="project" value="TreeGrafter"/>
</dbReference>
<feature type="compositionally biased region" description="Low complexity" evidence="5">
    <location>
        <begin position="234"/>
        <end position="244"/>
    </location>
</feature>
<feature type="region of interest" description="Disordered" evidence="5">
    <location>
        <begin position="405"/>
        <end position="547"/>
    </location>
</feature>
<proteinExistence type="predicted"/>
<dbReference type="Pfam" id="PF13696">
    <property type="entry name" value="zf-CCHC_2"/>
    <property type="match status" value="1"/>
</dbReference>
<reference evidence="7 8" key="1">
    <citation type="journal article" date="2015" name="PLoS Pathog.">
        <title>Leptomonas seymouri: Adaptations to the Dixenous Life Cycle Analyzed by Genome Sequencing, Transcriptome Profiling and Co-infection with Leishmania donovani.</title>
        <authorList>
            <person name="Kraeva N."/>
            <person name="Butenko A."/>
            <person name="Hlavacova J."/>
            <person name="Kostygov A."/>
            <person name="Myskova J."/>
            <person name="Grybchuk D."/>
            <person name="Lestinova T."/>
            <person name="Votypka J."/>
            <person name="Volf P."/>
            <person name="Opperdoes F."/>
            <person name="Flegontov P."/>
            <person name="Lukes J."/>
            <person name="Yurchenko V."/>
        </authorList>
    </citation>
    <scope>NUCLEOTIDE SEQUENCE [LARGE SCALE GENOMIC DNA]</scope>
    <source>
        <strain evidence="7 8">ATCC 30220</strain>
    </source>
</reference>
<keyword evidence="2 4" id="KW-0863">Zinc-finger</keyword>
<dbReference type="InterPro" id="IPR025829">
    <property type="entry name" value="Zn_knuckle_CX2CX3GHX4C"/>
</dbReference>
<keyword evidence="3" id="KW-0862">Zinc</keyword>
<name>A0A0N1I7Y7_LEPSE</name>
<evidence type="ECO:0000313" key="7">
    <source>
        <dbReference type="EMBL" id="KPI88773.1"/>
    </source>
</evidence>
<dbReference type="InterPro" id="IPR013087">
    <property type="entry name" value="Znf_C2H2_type"/>
</dbReference>
<keyword evidence="8" id="KW-1185">Reference proteome</keyword>
<evidence type="ECO:0000256" key="2">
    <source>
        <dbReference type="ARBA" id="ARBA00022771"/>
    </source>
</evidence>
<dbReference type="Gene3D" id="4.10.60.10">
    <property type="entry name" value="Zinc finger, CCHC-type"/>
    <property type="match status" value="1"/>
</dbReference>
<gene>
    <name evidence="7" type="ORF">ABL78_2152</name>
</gene>
<dbReference type="GO" id="GO:0003723">
    <property type="term" value="F:RNA binding"/>
    <property type="evidence" value="ECO:0007669"/>
    <property type="project" value="InterPro"/>
</dbReference>
<feature type="domain" description="C2H2-type" evidence="6">
    <location>
        <begin position="102"/>
        <end position="124"/>
    </location>
</feature>
<feature type="compositionally biased region" description="Basic and acidic residues" evidence="5">
    <location>
        <begin position="264"/>
        <end position="273"/>
    </location>
</feature>
<evidence type="ECO:0000256" key="1">
    <source>
        <dbReference type="ARBA" id="ARBA00022723"/>
    </source>
</evidence>
<dbReference type="InterPro" id="IPR039136">
    <property type="entry name" value="NUFIP1-like"/>
</dbReference>
<feature type="region of interest" description="Disordered" evidence="5">
    <location>
        <begin position="223"/>
        <end position="357"/>
    </location>
</feature>
<dbReference type="PROSITE" id="PS50157">
    <property type="entry name" value="ZINC_FINGER_C2H2_2"/>
    <property type="match status" value="1"/>
</dbReference>
<sequence length="579" mass="64038">MHPHRQPRPPFTDVSPEVLEKAFHPFDKLVIGLPPSMMNWTRVYGPAADWISLPPNPLMPSFRRRHEGSDAPSAVAAAGSPSSDPRGRAGEGPDARPTGRPFRCEACDRTFVVEEKYEEHMQTHIYCTMPGCGFTCRAHRAHQMQEHMDALHNRPDAPNLADTGAYLEQRKNRFPTQEVIKGKVEELYYKAARGVVLPDERRRWLRQYGIDVGKRARTEASYIARGSLPENSRSPSAQSNASDAASDKSSRSSGSRRSKGGGCGRDRDEERHHSSPVSCPPLPPESRKEEVARPRFIQPPSQALEDPTAPPSAPSAAPEQPSLASPPTRPSSLSSSKQPSKIIPLGPNGTLTPRQRVQLVRERYASAKEVPQFYVCHRCGKKGEHWVDDCPTKGDPTYNRRVLWGETKIGAGEGKSKAAEKRERSGRSRNARREEEEHGEQRPAEQGEDNTVADAGPLRGSAPPANSAVEGEAPEADPRSCHIDNSGGNGRSDSERDDGPPVPQSAAPPADEPKEITRVMAPVAAARYANPNRRDPLRRPPPPPTLYERLTEEERLNEQGVLLQAMRFFTARDFFQEKI</sequence>
<dbReference type="GO" id="GO:0008270">
    <property type="term" value="F:zinc ion binding"/>
    <property type="evidence" value="ECO:0007669"/>
    <property type="project" value="UniProtKB-KW"/>
</dbReference>
<dbReference type="AlphaFoldDB" id="A0A0N1I7Y7"/>
<dbReference type="VEuPathDB" id="TriTrypDB:Lsey_0041_0330"/>
<dbReference type="OrthoDB" id="273070at2759"/>
<organism evidence="7 8">
    <name type="scientific">Leptomonas seymouri</name>
    <dbReference type="NCBI Taxonomy" id="5684"/>
    <lineage>
        <taxon>Eukaryota</taxon>
        <taxon>Discoba</taxon>
        <taxon>Euglenozoa</taxon>
        <taxon>Kinetoplastea</taxon>
        <taxon>Metakinetoplastina</taxon>
        <taxon>Trypanosomatida</taxon>
        <taxon>Trypanosomatidae</taxon>
        <taxon>Leishmaniinae</taxon>
        <taxon>Leptomonas</taxon>
    </lineage>
</organism>
<evidence type="ECO:0000256" key="3">
    <source>
        <dbReference type="ARBA" id="ARBA00022833"/>
    </source>
</evidence>
<feature type="compositionally biased region" description="Basic and acidic residues" evidence="5">
    <location>
        <begin position="414"/>
        <end position="445"/>
    </location>
</feature>
<accession>A0A0N1I7Y7</accession>
<evidence type="ECO:0000313" key="8">
    <source>
        <dbReference type="Proteomes" id="UP000038009"/>
    </source>
</evidence>
<comment type="caution">
    <text evidence="7">The sequence shown here is derived from an EMBL/GenBank/DDBJ whole genome shotgun (WGS) entry which is preliminary data.</text>
</comment>
<feature type="compositionally biased region" description="Basic and acidic residues" evidence="5">
    <location>
        <begin position="85"/>
        <end position="94"/>
    </location>
</feature>
<dbReference type="SMART" id="SM00355">
    <property type="entry name" value="ZnF_C2H2"/>
    <property type="match status" value="2"/>
</dbReference>
<dbReference type="PANTHER" id="PTHR13309">
    <property type="entry name" value="NUCLEAR FRAGILE X MENTAL RETARDATION PROTEIN INTERACTING PROTEIN 1"/>
    <property type="match status" value="1"/>
</dbReference>
<dbReference type="PROSITE" id="PS00028">
    <property type="entry name" value="ZINC_FINGER_C2H2_1"/>
    <property type="match status" value="1"/>
</dbReference>
<dbReference type="PANTHER" id="PTHR13309:SF0">
    <property type="entry name" value="FMR1-INTERACTING PROTEIN NUFIP1"/>
    <property type="match status" value="1"/>
</dbReference>
<dbReference type="OMA" id="CQREFAT"/>
<feature type="compositionally biased region" description="Low complexity" evidence="5">
    <location>
        <begin position="70"/>
        <end position="84"/>
    </location>
</feature>